<dbReference type="Gene3D" id="3.30.559.10">
    <property type="entry name" value="Chloramphenicol acetyltransferase-like domain"/>
    <property type="match status" value="1"/>
</dbReference>
<dbReference type="Proteomes" id="UP001371456">
    <property type="component" value="Unassembled WGS sequence"/>
</dbReference>
<proteinExistence type="predicted"/>
<evidence type="ECO:0000313" key="1">
    <source>
        <dbReference type="EMBL" id="KAK6805478.1"/>
    </source>
</evidence>
<accession>A0AAN8UAX5</accession>
<name>A0AAN8UAX5_SOLBU</name>
<protein>
    <submittedName>
        <fullName evidence="1">Uncharacterized protein</fullName>
    </submittedName>
</protein>
<dbReference type="InterPro" id="IPR023213">
    <property type="entry name" value="CAT-like_dom_sf"/>
</dbReference>
<reference evidence="1 2" key="1">
    <citation type="submission" date="2024-02" db="EMBL/GenBank/DDBJ databases">
        <title>de novo genome assembly of Solanum bulbocastanum strain 11H21.</title>
        <authorList>
            <person name="Hosaka A.J."/>
        </authorList>
    </citation>
    <scope>NUCLEOTIDE SEQUENCE [LARGE SCALE GENOMIC DNA]</scope>
    <source>
        <tissue evidence="1">Young leaves</tissue>
    </source>
</reference>
<organism evidence="1 2">
    <name type="scientific">Solanum bulbocastanum</name>
    <name type="common">Wild potato</name>
    <dbReference type="NCBI Taxonomy" id="147425"/>
    <lineage>
        <taxon>Eukaryota</taxon>
        <taxon>Viridiplantae</taxon>
        <taxon>Streptophyta</taxon>
        <taxon>Embryophyta</taxon>
        <taxon>Tracheophyta</taxon>
        <taxon>Spermatophyta</taxon>
        <taxon>Magnoliopsida</taxon>
        <taxon>eudicotyledons</taxon>
        <taxon>Gunneridae</taxon>
        <taxon>Pentapetalae</taxon>
        <taxon>asterids</taxon>
        <taxon>lamiids</taxon>
        <taxon>Solanales</taxon>
        <taxon>Solanaceae</taxon>
        <taxon>Solanoideae</taxon>
        <taxon>Solaneae</taxon>
        <taxon>Solanum</taxon>
    </lineage>
</organism>
<gene>
    <name evidence="1" type="ORF">RDI58_003263</name>
</gene>
<dbReference type="AlphaFoldDB" id="A0AAN8UAX5"/>
<keyword evidence="2" id="KW-1185">Reference proteome</keyword>
<evidence type="ECO:0000313" key="2">
    <source>
        <dbReference type="Proteomes" id="UP001371456"/>
    </source>
</evidence>
<dbReference type="EMBL" id="JBANQN010000001">
    <property type="protein sequence ID" value="KAK6805478.1"/>
    <property type="molecule type" value="Genomic_DNA"/>
</dbReference>
<sequence length="33" mass="3851">MAKLAIEIQSRKMLKPSIPTPNHLRSLKLSWFD</sequence>
<comment type="caution">
    <text evidence="1">The sequence shown here is derived from an EMBL/GenBank/DDBJ whole genome shotgun (WGS) entry which is preliminary data.</text>
</comment>